<sequence length="79" mass="8823">MDSVISLSAAATEIRDARQRKPVNDTQNDWRGQHNRVLSTDGRYTRASGRFYQSRTASQNSYGLGVGGRQSFGINESDR</sequence>
<dbReference type="Proteomes" id="UP000887565">
    <property type="component" value="Unplaced"/>
</dbReference>
<accession>A0A915KRU8</accession>
<keyword evidence="2" id="KW-1185">Reference proteome</keyword>
<name>A0A915KRU8_ROMCU</name>
<feature type="region of interest" description="Disordered" evidence="1">
    <location>
        <begin position="56"/>
        <end position="79"/>
    </location>
</feature>
<dbReference type="AlphaFoldDB" id="A0A915KRU8"/>
<proteinExistence type="predicted"/>
<dbReference type="WBParaSite" id="nRc.2.0.1.t40820-RA">
    <property type="protein sequence ID" value="nRc.2.0.1.t40820-RA"/>
    <property type="gene ID" value="nRc.2.0.1.g40820"/>
</dbReference>
<reference evidence="3" key="1">
    <citation type="submission" date="2022-11" db="UniProtKB">
        <authorList>
            <consortium name="WormBaseParasite"/>
        </authorList>
    </citation>
    <scope>IDENTIFICATION</scope>
</reference>
<evidence type="ECO:0000256" key="1">
    <source>
        <dbReference type="SAM" id="MobiDB-lite"/>
    </source>
</evidence>
<evidence type="ECO:0000313" key="2">
    <source>
        <dbReference type="Proteomes" id="UP000887565"/>
    </source>
</evidence>
<evidence type="ECO:0000313" key="3">
    <source>
        <dbReference type="WBParaSite" id="nRc.2.0.1.t40820-RA"/>
    </source>
</evidence>
<protein>
    <submittedName>
        <fullName evidence="3">Uncharacterized protein</fullName>
    </submittedName>
</protein>
<organism evidence="2 3">
    <name type="scientific">Romanomermis culicivorax</name>
    <name type="common">Nematode worm</name>
    <dbReference type="NCBI Taxonomy" id="13658"/>
    <lineage>
        <taxon>Eukaryota</taxon>
        <taxon>Metazoa</taxon>
        <taxon>Ecdysozoa</taxon>
        <taxon>Nematoda</taxon>
        <taxon>Enoplea</taxon>
        <taxon>Dorylaimia</taxon>
        <taxon>Mermithida</taxon>
        <taxon>Mermithoidea</taxon>
        <taxon>Mermithidae</taxon>
        <taxon>Romanomermis</taxon>
    </lineage>
</organism>